<sequence>SNDTLRVVKYLPWRISVADFWKTDMAICEGWGCHMSDDVLLSTIDNIGYETVQKSFTFCLMQSLYSVEGLPCLITSVESVMQLMGT</sequence>
<dbReference type="AlphaFoldDB" id="A0A2K3LAP6"/>
<evidence type="ECO:0000313" key="1">
    <source>
        <dbReference type="EMBL" id="PNX75611.1"/>
    </source>
</evidence>
<proteinExistence type="predicted"/>
<dbReference type="Proteomes" id="UP000236291">
    <property type="component" value="Unassembled WGS sequence"/>
</dbReference>
<comment type="caution">
    <text evidence="1">The sequence shown here is derived from an EMBL/GenBank/DDBJ whole genome shotgun (WGS) entry which is preliminary data.</text>
</comment>
<organism evidence="1 2">
    <name type="scientific">Trifolium pratense</name>
    <name type="common">Red clover</name>
    <dbReference type="NCBI Taxonomy" id="57577"/>
    <lineage>
        <taxon>Eukaryota</taxon>
        <taxon>Viridiplantae</taxon>
        <taxon>Streptophyta</taxon>
        <taxon>Embryophyta</taxon>
        <taxon>Tracheophyta</taxon>
        <taxon>Spermatophyta</taxon>
        <taxon>Magnoliopsida</taxon>
        <taxon>eudicotyledons</taxon>
        <taxon>Gunneridae</taxon>
        <taxon>Pentapetalae</taxon>
        <taxon>rosids</taxon>
        <taxon>fabids</taxon>
        <taxon>Fabales</taxon>
        <taxon>Fabaceae</taxon>
        <taxon>Papilionoideae</taxon>
        <taxon>50 kb inversion clade</taxon>
        <taxon>NPAAA clade</taxon>
        <taxon>Hologalegina</taxon>
        <taxon>IRL clade</taxon>
        <taxon>Trifolieae</taxon>
        <taxon>Trifolium</taxon>
    </lineage>
</organism>
<name>A0A2K3LAP6_TRIPR</name>
<reference evidence="1 2" key="2">
    <citation type="journal article" date="2017" name="Front. Plant Sci.">
        <title>Gene Classification and Mining of Molecular Markers Useful in Red Clover (Trifolium pratense) Breeding.</title>
        <authorList>
            <person name="Istvanek J."/>
            <person name="Dluhosova J."/>
            <person name="Dluhos P."/>
            <person name="Patkova L."/>
            <person name="Nedelnik J."/>
            <person name="Repkova J."/>
        </authorList>
    </citation>
    <scope>NUCLEOTIDE SEQUENCE [LARGE SCALE GENOMIC DNA]</scope>
    <source>
        <strain evidence="2">cv. Tatra</strain>
        <tissue evidence="1">Young leaves</tissue>
    </source>
</reference>
<accession>A0A2K3LAP6</accession>
<evidence type="ECO:0000313" key="2">
    <source>
        <dbReference type="Proteomes" id="UP000236291"/>
    </source>
</evidence>
<feature type="non-terminal residue" evidence="1">
    <location>
        <position position="1"/>
    </location>
</feature>
<gene>
    <name evidence="1" type="ORF">L195_g031550</name>
</gene>
<reference evidence="1 2" key="1">
    <citation type="journal article" date="2014" name="Am. J. Bot.">
        <title>Genome assembly and annotation for red clover (Trifolium pratense; Fabaceae).</title>
        <authorList>
            <person name="Istvanek J."/>
            <person name="Jaros M."/>
            <person name="Krenek A."/>
            <person name="Repkova J."/>
        </authorList>
    </citation>
    <scope>NUCLEOTIDE SEQUENCE [LARGE SCALE GENOMIC DNA]</scope>
    <source>
        <strain evidence="2">cv. Tatra</strain>
        <tissue evidence="1">Young leaves</tissue>
    </source>
</reference>
<protein>
    <submittedName>
        <fullName evidence="1">Uncharacterized protein</fullName>
    </submittedName>
</protein>
<dbReference type="EMBL" id="ASHM01029309">
    <property type="protein sequence ID" value="PNX75611.1"/>
    <property type="molecule type" value="Genomic_DNA"/>
</dbReference>